<dbReference type="eggNOG" id="COG0402">
    <property type="taxonomic scope" value="Bacteria"/>
</dbReference>
<dbReference type="STRING" id="28042.GU90_17080"/>
<dbReference type="Proteomes" id="UP000031419">
    <property type="component" value="Unassembled WGS sequence"/>
</dbReference>
<dbReference type="PANTHER" id="PTHR43794">
    <property type="entry name" value="AMINOHYDROLASE SSNA-RELATED"/>
    <property type="match status" value="1"/>
</dbReference>
<dbReference type="EMBL" id="JNVU01000039">
    <property type="protein sequence ID" value="KEI43454.1"/>
    <property type="molecule type" value="Genomic_DNA"/>
</dbReference>
<dbReference type="InterPro" id="IPR032466">
    <property type="entry name" value="Metal_Hydrolase"/>
</dbReference>
<gene>
    <name evidence="6" type="ORF">GU90_17080</name>
</gene>
<evidence type="ECO:0000256" key="4">
    <source>
        <dbReference type="SAM" id="MobiDB-lite"/>
    </source>
</evidence>
<dbReference type="AlphaFoldDB" id="A0A073B6Z3"/>
<evidence type="ECO:0000256" key="1">
    <source>
        <dbReference type="ARBA" id="ARBA00022723"/>
    </source>
</evidence>
<dbReference type="Gene3D" id="3.20.20.140">
    <property type="entry name" value="Metal-dependent hydrolases"/>
    <property type="match status" value="1"/>
</dbReference>
<name>A0A073B6Z3_9PSEU</name>
<comment type="caution">
    <text evidence="6">The sequence shown here is derived from an EMBL/GenBank/DDBJ whole genome shotgun (WGS) entry which is preliminary data.</text>
</comment>
<evidence type="ECO:0000313" key="7">
    <source>
        <dbReference type="Proteomes" id="UP000031419"/>
    </source>
</evidence>
<keyword evidence="2 6" id="KW-0378">Hydrolase</keyword>
<dbReference type="PANTHER" id="PTHR43794:SF11">
    <property type="entry name" value="AMIDOHYDROLASE-RELATED DOMAIN-CONTAINING PROTEIN"/>
    <property type="match status" value="1"/>
</dbReference>
<protein>
    <submittedName>
        <fullName evidence="6">Hydroxydechloroatrazine ethylaminohydrolase</fullName>
    </submittedName>
</protein>
<accession>A0A073B6Z3</accession>
<proteinExistence type="predicted"/>
<dbReference type="Pfam" id="PF01979">
    <property type="entry name" value="Amidohydro_1"/>
    <property type="match status" value="1"/>
</dbReference>
<dbReference type="Gene3D" id="2.30.40.10">
    <property type="entry name" value="Urease, subunit C, domain 1"/>
    <property type="match status" value="1"/>
</dbReference>
<evidence type="ECO:0000313" key="6">
    <source>
        <dbReference type="EMBL" id="KEI43454.1"/>
    </source>
</evidence>
<feature type="region of interest" description="Disordered" evidence="4">
    <location>
        <begin position="1"/>
        <end position="21"/>
    </location>
</feature>
<reference evidence="6 7" key="1">
    <citation type="submission" date="2014-06" db="EMBL/GenBank/DDBJ databases">
        <title>Saccharopolyspora rectivirgula DSM-43113 Genome sequencing.</title>
        <authorList>
            <person name="Barrera C."/>
            <person name="Millon L."/>
            <person name="Rognon B."/>
            <person name="Zaugg C."/>
            <person name="Monod M."/>
        </authorList>
    </citation>
    <scope>NUCLEOTIDE SEQUENCE [LARGE SCALE GENOMIC DNA]</scope>
    <source>
        <strain evidence="6 7">DSM 43113</strain>
    </source>
</reference>
<evidence type="ECO:0000256" key="2">
    <source>
        <dbReference type="ARBA" id="ARBA00022801"/>
    </source>
</evidence>
<dbReference type="InterPro" id="IPR050287">
    <property type="entry name" value="MTA/SAH_deaminase"/>
</dbReference>
<dbReference type="NCBIfam" id="NF006055">
    <property type="entry name" value="PRK08203.1"/>
    <property type="match status" value="1"/>
</dbReference>
<dbReference type="InterPro" id="IPR006680">
    <property type="entry name" value="Amidohydro-rel"/>
</dbReference>
<keyword evidence="3" id="KW-0862">Zinc</keyword>
<dbReference type="CDD" id="cd01298">
    <property type="entry name" value="ATZ_TRZ_like"/>
    <property type="match status" value="1"/>
</dbReference>
<organism evidence="6 7">
    <name type="scientific">Saccharopolyspora rectivirgula</name>
    <dbReference type="NCBI Taxonomy" id="28042"/>
    <lineage>
        <taxon>Bacteria</taxon>
        <taxon>Bacillati</taxon>
        <taxon>Actinomycetota</taxon>
        <taxon>Actinomycetes</taxon>
        <taxon>Pseudonocardiales</taxon>
        <taxon>Pseudonocardiaceae</taxon>
        <taxon>Saccharopolyspora</taxon>
    </lineage>
</organism>
<feature type="domain" description="Amidohydrolase-related" evidence="5">
    <location>
        <begin position="80"/>
        <end position="440"/>
    </location>
</feature>
<evidence type="ECO:0000259" key="5">
    <source>
        <dbReference type="Pfam" id="PF01979"/>
    </source>
</evidence>
<dbReference type="GO" id="GO:0046872">
    <property type="term" value="F:metal ion binding"/>
    <property type="evidence" value="ECO:0007669"/>
    <property type="project" value="UniProtKB-KW"/>
</dbReference>
<dbReference type="GO" id="GO:0016814">
    <property type="term" value="F:hydrolase activity, acting on carbon-nitrogen (but not peptide) bonds, in cyclic amidines"/>
    <property type="evidence" value="ECO:0007669"/>
    <property type="project" value="UniProtKB-ARBA"/>
</dbReference>
<dbReference type="SUPFAM" id="SSF51338">
    <property type="entry name" value="Composite domain of metallo-dependent hydrolases"/>
    <property type="match status" value="1"/>
</dbReference>
<sequence>MPLHRLREDHGRGAAGRQAGGGRMSRVVIEGGAVAAVDDAGTEYAEGHVVVDGDRITAVGPGPAPVDRGAAERIDASGCLVTPGLVNTHHHLYQWATRGYAVDAPLFQWLTDLYPVWAGLDENTTRWAAAAGLARLASTGCTTAADHHYLFPTDGGDVLGAVVDAAQQIGIRLHLVRGSMDRGRSDGGLPPDSVVESTEDALVGAQRAIERFHDPAPGAMVRVAVGPCSPFTVTSDLLRRSAELAREHGVRLHTHLAETAEEEQQCRAETGLTPVEFAEELGWLGPDVWLAHAVHLSGAAIDRLAATGSGVAHCPSSNGRLGAGVAPVRPLLDAGVPVGLGVDGVASNEHGGLGQEMRQALLTARSRYGPRALSVREALRLATRDGARCLGREDELGSLQVGKLADIAVWRLDGLEHAGIDDPVAALVLGPLPPLHRLLCGGRAVVVDGRLTTAAPAELARQLSRASARIRTREVSR</sequence>
<dbReference type="SUPFAM" id="SSF51556">
    <property type="entry name" value="Metallo-dependent hydrolases"/>
    <property type="match status" value="1"/>
</dbReference>
<dbReference type="InterPro" id="IPR011059">
    <property type="entry name" value="Metal-dep_hydrolase_composite"/>
</dbReference>
<dbReference type="FunFam" id="3.20.20.140:FF:000014">
    <property type="entry name" value="5-methylthioadenosine/S-adenosylhomocysteine deaminase"/>
    <property type="match status" value="1"/>
</dbReference>
<keyword evidence="7" id="KW-1185">Reference proteome</keyword>
<evidence type="ECO:0000256" key="3">
    <source>
        <dbReference type="ARBA" id="ARBA00022833"/>
    </source>
</evidence>
<feature type="compositionally biased region" description="Basic and acidic residues" evidence="4">
    <location>
        <begin position="1"/>
        <end position="12"/>
    </location>
</feature>
<keyword evidence="1" id="KW-0479">Metal-binding</keyword>
<dbReference type="GO" id="GO:0019239">
    <property type="term" value="F:deaminase activity"/>
    <property type="evidence" value="ECO:0007669"/>
    <property type="project" value="UniProtKB-ARBA"/>
</dbReference>